<reference evidence="1 2" key="1">
    <citation type="journal article" date="2019" name="Vet. Microbiol.">
        <title>Development of multi locus sequence typing (MLST) of Rodentibacter pneumotropicus.</title>
        <authorList>
            <person name="Adhikary S."/>
            <person name="Bisgaard M."/>
            <person name="Boot R."/>
            <person name="Benga L."/>
            <person name="Nicklas W."/>
            <person name="Christensen H."/>
        </authorList>
    </citation>
    <scope>NUCLEOTIDE SEQUENCE [LARGE SCALE GENOMIC DNA]</scope>
    <source>
        <strain evidence="1 2">1596_07</strain>
    </source>
</reference>
<dbReference type="AlphaFoldDB" id="A0A4S2Q6U0"/>
<dbReference type="Proteomes" id="UP000310576">
    <property type="component" value="Unassembled WGS sequence"/>
</dbReference>
<evidence type="ECO:0000313" key="2">
    <source>
        <dbReference type="Proteomes" id="UP000310576"/>
    </source>
</evidence>
<dbReference type="EMBL" id="QXNG01000109">
    <property type="protein sequence ID" value="THA12420.1"/>
    <property type="molecule type" value="Genomic_DNA"/>
</dbReference>
<sequence length="65" mass="7708">LHIFMIDVNNDFDVAVLNFIRTVYIQSKFDKEKVRTVLHPDVVEAVMQTIDLTERGIDYVKRKRN</sequence>
<protein>
    <submittedName>
        <fullName evidence="1">Uncharacterized protein</fullName>
    </submittedName>
</protein>
<accession>A0A4S2Q6U0</accession>
<organism evidence="1 2">
    <name type="scientific">Rodentibacter pneumotropicus</name>
    <dbReference type="NCBI Taxonomy" id="758"/>
    <lineage>
        <taxon>Bacteria</taxon>
        <taxon>Pseudomonadati</taxon>
        <taxon>Pseudomonadota</taxon>
        <taxon>Gammaproteobacteria</taxon>
        <taxon>Pasteurellales</taxon>
        <taxon>Pasteurellaceae</taxon>
        <taxon>Rodentibacter</taxon>
    </lineage>
</organism>
<dbReference type="RefSeq" id="WP_238327454.1">
    <property type="nucleotide sequence ID" value="NZ_QXNG01000109.1"/>
</dbReference>
<feature type="non-terminal residue" evidence="1">
    <location>
        <position position="1"/>
    </location>
</feature>
<gene>
    <name evidence="1" type="ORF">D3M76_09975</name>
</gene>
<evidence type="ECO:0000313" key="1">
    <source>
        <dbReference type="EMBL" id="THA12420.1"/>
    </source>
</evidence>
<name>A0A4S2Q6U0_9PAST</name>
<comment type="caution">
    <text evidence="1">The sequence shown here is derived from an EMBL/GenBank/DDBJ whole genome shotgun (WGS) entry which is preliminary data.</text>
</comment>
<proteinExistence type="predicted"/>